<dbReference type="AlphaFoldDB" id="A0A1T5BTW8"/>
<dbReference type="EMBL" id="FUYV01000002">
    <property type="protein sequence ID" value="SKB50549.1"/>
    <property type="molecule type" value="Genomic_DNA"/>
</dbReference>
<sequence>MPTIGNLTVASNGFKKTIGHLESQIMFGEIKELLLELHSRNSFLNRNYGGAQTYLTTIILKDGNREQVLISNNSESNPQANFMELIKNLQKRGFAGFKLSEKGKWWNSI</sequence>
<proteinExistence type="predicted"/>
<name>A0A1T5BTW8_9BACT</name>
<keyword evidence="2" id="KW-1185">Reference proteome</keyword>
<protein>
    <submittedName>
        <fullName evidence="1">Uncharacterized protein</fullName>
    </submittedName>
</protein>
<gene>
    <name evidence="1" type="ORF">SAMN03080601_00622</name>
</gene>
<evidence type="ECO:0000313" key="2">
    <source>
        <dbReference type="Proteomes" id="UP000191055"/>
    </source>
</evidence>
<evidence type="ECO:0000313" key="1">
    <source>
        <dbReference type="EMBL" id="SKB50549.1"/>
    </source>
</evidence>
<reference evidence="2" key="1">
    <citation type="submission" date="2017-02" db="EMBL/GenBank/DDBJ databases">
        <authorList>
            <person name="Varghese N."/>
            <person name="Submissions S."/>
        </authorList>
    </citation>
    <scope>NUCLEOTIDE SEQUENCE [LARGE SCALE GENOMIC DNA]</scope>
    <source>
        <strain evidence="2">DSM 24412</strain>
    </source>
</reference>
<organism evidence="1 2">
    <name type="scientific">Alkalitalea saponilacus</name>
    <dbReference type="NCBI Taxonomy" id="889453"/>
    <lineage>
        <taxon>Bacteria</taxon>
        <taxon>Pseudomonadati</taxon>
        <taxon>Bacteroidota</taxon>
        <taxon>Bacteroidia</taxon>
        <taxon>Marinilabiliales</taxon>
        <taxon>Marinilabiliaceae</taxon>
        <taxon>Alkalitalea</taxon>
    </lineage>
</organism>
<dbReference type="Proteomes" id="UP000191055">
    <property type="component" value="Unassembled WGS sequence"/>
</dbReference>
<accession>A0A1T5BTW8</accession>